<gene>
    <name evidence="12" type="primary">tmk</name>
    <name evidence="14" type="ORF">C7457_0252</name>
</gene>
<keyword evidence="6 12" id="KW-0547">Nucleotide-binding</keyword>
<dbReference type="RefSeq" id="WP_121169629.1">
    <property type="nucleotide sequence ID" value="NZ_RBIE01000001.1"/>
</dbReference>
<comment type="similarity">
    <text evidence="1 12">Belongs to the thymidylate kinase family.</text>
</comment>
<evidence type="ECO:0000256" key="6">
    <source>
        <dbReference type="ARBA" id="ARBA00022741"/>
    </source>
</evidence>
<comment type="catalytic activity">
    <reaction evidence="10 12">
        <text>dTMP + ATP = dTDP + ADP</text>
        <dbReference type="Rhea" id="RHEA:13517"/>
        <dbReference type="ChEBI" id="CHEBI:30616"/>
        <dbReference type="ChEBI" id="CHEBI:58369"/>
        <dbReference type="ChEBI" id="CHEBI:63528"/>
        <dbReference type="ChEBI" id="CHEBI:456216"/>
        <dbReference type="EC" id="2.7.4.9"/>
    </reaction>
</comment>
<keyword evidence="8 12" id="KW-0067">ATP-binding</keyword>
<dbReference type="InterPro" id="IPR027417">
    <property type="entry name" value="P-loop_NTPase"/>
</dbReference>
<dbReference type="SUPFAM" id="SSF52540">
    <property type="entry name" value="P-loop containing nucleoside triphosphate hydrolases"/>
    <property type="match status" value="1"/>
</dbReference>
<dbReference type="HAMAP" id="MF_00165">
    <property type="entry name" value="Thymidylate_kinase"/>
    <property type="match status" value="1"/>
</dbReference>
<sequence length="204" mass="23412">MFITFEGIEGCGKTTQAKLLYQWLIDRGKETILTREPGGTPSAEELREFILREREENFPPFSELCLYIAARGFHVENLIRPALKEGSFVICDRFSDSTLAYQGFGRGIDVDLIEKMNREATGGLKPNLTFLIDLPVEVAFERLKGKKKDRLEMESLEFHRKVREGFLKIAEKENDRVVVIDGRKSVDEIFNKVVKEVQRRLGAL</sequence>
<dbReference type="EC" id="2.7.4.9" evidence="2 12"/>
<evidence type="ECO:0000256" key="12">
    <source>
        <dbReference type="HAMAP-Rule" id="MF_00165"/>
    </source>
</evidence>
<dbReference type="Gene3D" id="3.40.50.300">
    <property type="entry name" value="P-loop containing nucleotide triphosphate hydrolases"/>
    <property type="match status" value="1"/>
</dbReference>
<dbReference type="OrthoDB" id="9774907at2"/>
<evidence type="ECO:0000256" key="1">
    <source>
        <dbReference type="ARBA" id="ARBA00009776"/>
    </source>
</evidence>
<keyword evidence="15" id="KW-1185">Reference proteome</keyword>
<comment type="function">
    <text evidence="11 12">Phosphorylation of dTMP to form dTDP in both de novo and salvage pathways of dTTP synthesis.</text>
</comment>
<evidence type="ECO:0000256" key="9">
    <source>
        <dbReference type="ARBA" id="ARBA00029962"/>
    </source>
</evidence>
<accession>A0A420W7T1</accession>
<reference evidence="14 15" key="1">
    <citation type="submission" date="2018-10" db="EMBL/GenBank/DDBJ databases">
        <title>Genomic Encyclopedia of Type Strains, Phase IV (KMG-IV): sequencing the most valuable type-strain genomes for metagenomic binning, comparative biology and taxonomic classification.</title>
        <authorList>
            <person name="Goeker M."/>
        </authorList>
    </citation>
    <scope>NUCLEOTIDE SEQUENCE [LARGE SCALE GENOMIC DNA]</scope>
    <source>
        <strain evidence="14 15">DSM 15521</strain>
    </source>
</reference>
<comment type="caution">
    <text evidence="14">The sequence shown here is derived from an EMBL/GenBank/DDBJ whole genome shotgun (WGS) entry which is preliminary data.</text>
</comment>
<name>A0A420W7T1_9BACT</name>
<evidence type="ECO:0000256" key="8">
    <source>
        <dbReference type="ARBA" id="ARBA00022840"/>
    </source>
</evidence>
<evidence type="ECO:0000259" key="13">
    <source>
        <dbReference type="Pfam" id="PF02223"/>
    </source>
</evidence>
<evidence type="ECO:0000256" key="2">
    <source>
        <dbReference type="ARBA" id="ARBA00012980"/>
    </source>
</evidence>
<dbReference type="GO" id="GO:0005829">
    <property type="term" value="C:cytosol"/>
    <property type="evidence" value="ECO:0007669"/>
    <property type="project" value="TreeGrafter"/>
</dbReference>
<dbReference type="NCBIfam" id="TIGR00041">
    <property type="entry name" value="DTMP_kinase"/>
    <property type="match status" value="1"/>
</dbReference>
<dbReference type="GO" id="GO:0004798">
    <property type="term" value="F:dTMP kinase activity"/>
    <property type="evidence" value="ECO:0007669"/>
    <property type="project" value="UniProtKB-UniRule"/>
</dbReference>
<dbReference type="Proteomes" id="UP000280881">
    <property type="component" value="Unassembled WGS sequence"/>
</dbReference>
<dbReference type="FunFam" id="3.40.50.300:FF:000225">
    <property type="entry name" value="Thymidylate kinase"/>
    <property type="match status" value="1"/>
</dbReference>
<proteinExistence type="inferred from homology"/>
<evidence type="ECO:0000256" key="10">
    <source>
        <dbReference type="ARBA" id="ARBA00048743"/>
    </source>
</evidence>
<feature type="binding site" evidence="12">
    <location>
        <begin position="7"/>
        <end position="14"/>
    </location>
    <ligand>
        <name>ATP</name>
        <dbReference type="ChEBI" id="CHEBI:30616"/>
    </ligand>
</feature>
<evidence type="ECO:0000256" key="3">
    <source>
        <dbReference type="ARBA" id="ARBA00017144"/>
    </source>
</evidence>
<dbReference type="PROSITE" id="PS01331">
    <property type="entry name" value="THYMIDYLATE_KINASE"/>
    <property type="match status" value="1"/>
</dbReference>
<dbReference type="Pfam" id="PF02223">
    <property type="entry name" value="Thymidylate_kin"/>
    <property type="match status" value="1"/>
</dbReference>
<keyword evidence="5 12" id="KW-0545">Nucleotide biosynthesis</keyword>
<protein>
    <recommendedName>
        <fullName evidence="3 12">Thymidylate kinase</fullName>
        <ecNumber evidence="2 12">2.7.4.9</ecNumber>
    </recommendedName>
    <alternativeName>
        <fullName evidence="9 12">dTMP kinase</fullName>
    </alternativeName>
</protein>
<dbReference type="GO" id="GO:0006227">
    <property type="term" value="P:dUDP biosynthetic process"/>
    <property type="evidence" value="ECO:0007669"/>
    <property type="project" value="TreeGrafter"/>
</dbReference>
<keyword evidence="7 12" id="KW-0418">Kinase</keyword>
<evidence type="ECO:0000256" key="11">
    <source>
        <dbReference type="ARBA" id="ARBA00057735"/>
    </source>
</evidence>
<evidence type="ECO:0000256" key="4">
    <source>
        <dbReference type="ARBA" id="ARBA00022679"/>
    </source>
</evidence>
<dbReference type="AlphaFoldDB" id="A0A420W7T1"/>
<dbReference type="GO" id="GO:0006235">
    <property type="term" value="P:dTTP biosynthetic process"/>
    <property type="evidence" value="ECO:0007669"/>
    <property type="project" value="UniProtKB-UniRule"/>
</dbReference>
<organism evidence="14 15">
    <name type="scientific">Thermovibrio guaymasensis</name>
    <dbReference type="NCBI Taxonomy" id="240167"/>
    <lineage>
        <taxon>Bacteria</taxon>
        <taxon>Pseudomonadati</taxon>
        <taxon>Aquificota</taxon>
        <taxon>Aquificia</taxon>
        <taxon>Desulfurobacteriales</taxon>
        <taxon>Desulfurobacteriaceae</taxon>
        <taxon>Thermovibrio</taxon>
    </lineage>
</organism>
<keyword evidence="4 12" id="KW-0808">Transferase</keyword>
<feature type="domain" description="Thymidylate kinase-like" evidence="13">
    <location>
        <begin position="5"/>
        <end position="192"/>
    </location>
</feature>
<evidence type="ECO:0000256" key="5">
    <source>
        <dbReference type="ARBA" id="ARBA00022727"/>
    </source>
</evidence>
<evidence type="ECO:0000313" key="15">
    <source>
        <dbReference type="Proteomes" id="UP000280881"/>
    </source>
</evidence>
<dbReference type="GO" id="GO:0005524">
    <property type="term" value="F:ATP binding"/>
    <property type="evidence" value="ECO:0007669"/>
    <property type="project" value="UniProtKB-UniRule"/>
</dbReference>
<dbReference type="InterPro" id="IPR018094">
    <property type="entry name" value="Thymidylate_kinase"/>
</dbReference>
<evidence type="ECO:0000313" key="14">
    <source>
        <dbReference type="EMBL" id="RKQ63381.1"/>
    </source>
</evidence>
<evidence type="ECO:0000256" key="7">
    <source>
        <dbReference type="ARBA" id="ARBA00022777"/>
    </source>
</evidence>
<dbReference type="EMBL" id="RBIE01000001">
    <property type="protein sequence ID" value="RKQ63381.1"/>
    <property type="molecule type" value="Genomic_DNA"/>
</dbReference>
<dbReference type="PANTHER" id="PTHR10344">
    <property type="entry name" value="THYMIDYLATE KINASE"/>
    <property type="match status" value="1"/>
</dbReference>
<dbReference type="InterPro" id="IPR018095">
    <property type="entry name" value="Thymidylate_kin_CS"/>
</dbReference>
<dbReference type="GO" id="GO:0006233">
    <property type="term" value="P:dTDP biosynthetic process"/>
    <property type="evidence" value="ECO:0007669"/>
    <property type="project" value="InterPro"/>
</dbReference>
<dbReference type="PANTHER" id="PTHR10344:SF4">
    <property type="entry name" value="UMP-CMP KINASE 2, MITOCHONDRIAL"/>
    <property type="match status" value="1"/>
</dbReference>
<dbReference type="InterPro" id="IPR039430">
    <property type="entry name" value="Thymidylate_kin-like_dom"/>
</dbReference>
<dbReference type="CDD" id="cd01672">
    <property type="entry name" value="TMPK"/>
    <property type="match status" value="1"/>
</dbReference>